<dbReference type="RefSeq" id="WP_377318148.1">
    <property type="nucleotide sequence ID" value="NZ_JBHSNF010000001.1"/>
</dbReference>
<comment type="caution">
    <text evidence="1">The sequence shown here is derived from an EMBL/GenBank/DDBJ whole genome shotgun (WGS) entry which is preliminary data.</text>
</comment>
<name>A0ABW0QM26_9GAMM</name>
<evidence type="ECO:0000313" key="1">
    <source>
        <dbReference type="EMBL" id="MFC5525247.1"/>
    </source>
</evidence>
<dbReference type="Proteomes" id="UP001596114">
    <property type="component" value="Unassembled WGS sequence"/>
</dbReference>
<accession>A0ABW0QM26</accession>
<gene>
    <name evidence="1" type="ORF">ACFPPA_05770</name>
</gene>
<protein>
    <submittedName>
        <fullName evidence="1">Uncharacterized protein</fullName>
    </submittedName>
</protein>
<keyword evidence="2" id="KW-1185">Reference proteome</keyword>
<sequence>MAEILEQRTTCMLQVNTSGSWRNVLTFDPSRRAAIIAGLAGLASILGDGTTWCIHHPDGKREWLHAEDFAVAPSWQPVTADQPPALQDVMVSAYAPDDKVPHTFMAWRGTTPGGLKVWMLSGVDCEELRMEVYAFAPIIEPAPMPTQQVAA</sequence>
<dbReference type="EMBL" id="JBHSNF010000001">
    <property type="protein sequence ID" value="MFC5525247.1"/>
    <property type="molecule type" value="Genomic_DNA"/>
</dbReference>
<reference evidence="2" key="1">
    <citation type="journal article" date="2019" name="Int. J. Syst. Evol. Microbiol.">
        <title>The Global Catalogue of Microorganisms (GCM) 10K type strain sequencing project: providing services to taxonomists for standard genome sequencing and annotation.</title>
        <authorList>
            <consortium name="The Broad Institute Genomics Platform"/>
            <consortium name="The Broad Institute Genome Sequencing Center for Infectious Disease"/>
            <person name="Wu L."/>
            <person name="Ma J."/>
        </authorList>
    </citation>
    <scope>NUCLEOTIDE SEQUENCE [LARGE SCALE GENOMIC DNA]</scope>
    <source>
        <strain evidence="2">CGMCC 1.16619</strain>
    </source>
</reference>
<organism evidence="1 2">
    <name type="scientific">Rhodanobacter ginsengisoli</name>
    <dbReference type="NCBI Taxonomy" id="418646"/>
    <lineage>
        <taxon>Bacteria</taxon>
        <taxon>Pseudomonadati</taxon>
        <taxon>Pseudomonadota</taxon>
        <taxon>Gammaproteobacteria</taxon>
        <taxon>Lysobacterales</taxon>
        <taxon>Rhodanobacteraceae</taxon>
        <taxon>Rhodanobacter</taxon>
    </lineage>
</organism>
<evidence type="ECO:0000313" key="2">
    <source>
        <dbReference type="Proteomes" id="UP001596114"/>
    </source>
</evidence>
<proteinExistence type="predicted"/>